<reference evidence="3" key="1">
    <citation type="submission" date="2016-09" db="EMBL/GenBank/DDBJ databases">
        <title>Draft genome sequence of a novel species of the family Streptococcaceae isolated from flowers.</title>
        <authorList>
            <person name="Chuah L.-O."/>
            <person name="Yap K.-P."/>
            <person name="Thong K.L."/>
            <person name="Liong M.T."/>
            <person name="Ahmad R."/>
            <person name="Rusul G."/>
        </authorList>
    </citation>
    <scope>NUCLEOTIDE SEQUENCE [LARGE SCALE GENOMIC DNA]</scope>
    <source>
        <strain evidence="3">HibF3</strain>
    </source>
</reference>
<dbReference type="Pfam" id="PF01521">
    <property type="entry name" value="Fe-S_biosyn"/>
    <property type="match status" value="1"/>
</dbReference>
<dbReference type="Proteomes" id="UP000177273">
    <property type="component" value="Unassembled WGS sequence"/>
</dbReference>
<evidence type="ECO:0000313" key="3">
    <source>
        <dbReference type="Proteomes" id="UP000177273"/>
    </source>
</evidence>
<name>A0A9Q5JFL8_9LACT</name>
<proteinExistence type="predicted"/>
<accession>A0A9Q5JFL8</accession>
<protein>
    <recommendedName>
        <fullName evidence="1">Core domain-containing protein</fullName>
    </recommendedName>
</protein>
<dbReference type="OrthoDB" id="2361502at2"/>
<evidence type="ECO:0000259" key="1">
    <source>
        <dbReference type="Pfam" id="PF01521"/>
    </source>
</evidence>
<feature type="domain" description="Core" evidence="1">
    <location>
        <begin position="1"/>
        <end position="111"/>
    </location>
</feature>
<sequence length="116" mass="13162">MYLEIDENVQNKINNLKGNKDGKIIFDTDDGAGPFSIEGTCSLGTHFRLLIVDPGFESDIYNGIMDSNIGHLPFKDYSRTYLSDKMKLSLENGKAVLKSDYENIDLSFEIKDFRNK</sequence>
<dbReference type="EMBL" id="MKIQ01000029">
    <property type="protein sequence ID" value="OFI46019.1"/>
    <property type="molecule type" value="Genomic_DNA"/>
</dbReference>
<evidence type="ECO:0000313" key="2">
    <source>
        <dbReference type="EMBL" id="OFI46019.1"/>
    </source>
</evidence>
<dbReference type="AlphaFoldDB" id="A0A9Q5JFL8"/>
<comment type="caution">
    <text evidence="2">The sequence shown here is derived from an EMBL/GenBank/DDBJ whole genome shotgun (WGS) entry which is preliminary data.</text>
</comment>
<dbReference type="InterPro" id="IPR000361">
    <property type="entry name" value="ATAP_core_dom"/>
</dbReference>
<dbReference type="Gene3D" id="2.60.300.12">
    <property type="entry name" value="HesB-like domain"/>
    <property type="match status" value="1"/>
</dbReference>
<dbReference type="InterPro" id="IPR035903">
    <property type="entry name" value="HesB-like_dom_sf"/>
</dbReference>
<organism evidence="2 3">
    <name type="scientific">Floricoccus penangensis</name>
    <dbReference type="NCBI Taxonomy" id="1859475"/>
    <lineage>
        <taxon>Bacteria</taxon>
        <taxon>Bacillati</taxon>
        <taxon>Bacillota</taxon>
        <taxon>Bacilli</taxon>
        <taxon>Lactobacillales</taxon>
        <taxon>Streptococcaceae</taxon>
        <taxon>Floricoccus</taxon>
    </lineage>
</organism>
<keyword evidence="3" id="KW-1185">Reference proteome</keyword>
<dbReference type="SUPFAM" id="SSF89360">
    <property type="entry name" value="HesB-like domain"/>
    <property type="match status" value="1"/>
</dbReference>
<gene>
    <name evidence="2" type="ORF">BG262_05915</name>
</gene>
<dbReference type="RefSeq" id="WP_070788489.1">
    <property type="nucleotide sequence ID" value="NZ_MKIQ01000029.1"/>
</dbReference>